<sequence length="914" mass="103927">MSQPLFLAQSRRRSLLKCFRPHTCGICHGGFGDLFDEVVVLYCENYPLGSWEMAVIATMGMMVNGHYLYNCESPCVKVHEHCYRFISALKSPRKAKKGPDFVGRVVSSFMVGEDNLDARIPEPWGFSPDALAVVRNKFNLHGLSGLPMEILAIIQEYSSEAPLWHFARAVALRMELSLMPQETKMVQCKLCEIESWTRGEEGPKLLQGHSNYTRVTLDHHGISRVEALNDYPEPLSEKRSGSAKYIIADRRRVQALKIEIYFQDGLAWLATRTYARLAMWDTPTPPKILHFGAHSNLFQLESCAMSWPSNRYPSHPKTIDLSTCTGLTFLYKEFSREDVFAIQVHTRTSPVHLKKRPDGLTAVYVPLPPGEEILSMSVLCGEYGDEGSFSLMFETKLAGVFHVGYHQRLASESHSKSPKALIYFKGTSSHQPEISVYPMGKGSLPHTFRWPGQNGHLGCAGMLYSWAPLKNMARVDVYHDEDNLLGMHLYYENGAQRTVGECRVGSQPYRSWSKPSALYWRLLTRTHQVQVVFDDRPTGGNSEKEWNRADLVGEMHMLASGHRQYFENRSGPGKHLLYSSTPCHRFFTMGQDWKLINIDKKRQLRHVGQPKLLDILKSTSGEQLVGLLANPSWLRFQIPAEKAIPAKKRNHDSPLVNLPQNVIDSIVALLYECRHDADLICLSVTCSYFFRLISHMIQAAISEDIGQWAGDRLILIGERAVGYPPEIATVLERFQWGSDGTNPLYEMGEQAVAEGHHSTLASLVKEQPFEVWGRALDNVRERLDQKQEMSLPFKRLMKLLMHNPHFPSSHRPAVLRNLTTKQFISDDALARSNFSYSLGEVLLCYITWGEEAAQDERVRLPMKGEWAGHRFDITTREKVSGWDDVSQQVIKRMMMATREERKTGRRVDGKVWGI</sequence>
<dbReference type="OrthoDB" id="2588098at2759"/>
<dbReference type="KEGG" id="nhe:NECHADRAFT_78039"/>
<protein>
    <submittedName>
        <fullName evidence="1">Uncharacterized protein</fullName>
    </submittedName>
</protein>
<dbReference type="EMBL" id="GG698897">
    <property type="protein sequence ID" value="EEU47527.1"/>
    <property type="molecule type" value="Genomic_DNA"/>
</dbReference>
<gene>
    <name evidence="1" type="ORF">NECHADRAFT_78039</name>
</gene>
<dbReference type="eggNOG" id="ENOG502RNWC">
    <property type="taxonomic scope" value="Eukaryota"/>
</dbReference>
<accession>C7YMY3</accession>
<dbReference type="AlphaFoldDB" id="C7YMY3"/>
<dbReference type="STRING" id="660122.C7YMY3"/>
<reference evidence="1 2" key="1">
    <citation type="journal article" date="2009" name="PLoS Genet.">
        <title>The genome of Nectria haematococca: contribution of supernumerary chromosomes to gene expansion.</title>
        <authorList>
            <person name="Coleman J.J."/>
            <person name="Rounsley S.D."/>
            <person name="Rodriguez-Carres M."/>
            <person name="Kuo A."/>
            <person name="Wasmann C.C."/>
            <person name="Grimwood J."/>
            <person name="Schmutz J."/>
            <person name="Taga M."/>
            <person name="White G.J."/>
            <person name="Zhou S."/>
            <person name="Schwartz D.C."/>
            <person name="Freitag M."/>
            <person name="Ma L.J."/>
            <person name="Danchin E.G."/>
            <person name="Henrissat B."/>
            <person name="Coutinho P.M."/>
            <person name="Nelson D.R."/>
            <person name="Straney D."/>
            <person name="Napoli C.A."/>
            <person name="Barker B.M."/>
            <person name="Gribskov M."/>
            <person name="Rep M."/>
            <person name="Kroken S."/>
            <person name="Molnar I."/>
            <person name="Rensing C."/>
            <person name="Kennell J.C."/>
            <person name="Zamora J."/>
            <person name="Farman M.L."/>
            <person name="Selker E.U."/>
            <person name="Salamov A."/>
            <person name="Shapiro H."/>
            <person name="Pangilinan J."/>
            <person name="Lindquist E."/>
            <person name="Lamers C."/>
            <person name="Grigoriev I.V."/>
            <person name="Geiser D.M."/>
            <person name="Covert S.F."/>
            <person name="Temporini E."/>
            <person name="Vanetten H.D."/>
        </authorList>
    </citation>
    <scope>NUCLEOTIDE SEQUENCE [LARGE SCALE GENOMIC DNA]</scope>
    <source>
        <strain evidence="2">ATCC MYA-4622 / CBS 123669 / FGSC 9596 / NRRL 45880 / 77-13-4</strain>
    </source>
</reference>
<name>C7YMY3_FUSV7</name>
<evidence type="ECO:0000313" key="2">
    <source>
        <dbReference type="Proteomes" id="UP000005206"/>
    </source>
</evidence>
<dbReference type="HOGENOM" id="CLU_318335_0_0_1"/>
<dbReference type="InParanoid" id="C7YMY3"/>
<proteinExistence type="predicted"/>
<dbReference type="Proteomes" id="UP000005206">
    <property type="component" value="Chromosome 3"/>
</dbReference>
<dbReference type="RefSeq" id="XP_003053240.1">
    <property type="nucleotide sequence ID" value="XM_003053194.1"/>
</dbReference>
<dbReference type="GeneID" id="9671275"/>
<dbReference type="VEuPathDB" id="FungiDB:NECHADRAFT_78039"/>
<organism evidence="1 2">
    <name type="scientific">Fusarium vanettenii (strain ATCC MYA-4622 / CBS 123669 / FGSC 9596 / NRRL 45880 / 77-13-4)</name>
    <name type="common">Fusarium solani subsp. pisi</name>
    <dbReference type="NCBI Taxonomy" id="660122"/>
    <lineage>
        <taxon>Eukaryota</taxon>
        <taxon>Fungi</taxon>
        <taxon>Dikarya</taxon>
        <taxon>Ascomycota</taxon>
        <taxon>Pezizomycotina</taxon>
        <taxon>Sordariomycetes</taxon>
        <taxon>Hypocreomycetidae</taxon>
        <taxon>Hypocreales</taxon>
        <taxon>Nectriaceae</taxon>
        <taxon>Fusarium</taxon>
        <taxon>Fusarium solani species complex</taxon>
        <taxon>Fusarium vanettenii</taxon>
    </lineage>
</organism>
<evidence type="ECO:0000313" key="1">
    <source>
        <dbReference type="EMBL" id="EEU47527.1"/>
    </source>
</evidence>
<keyword evidence="2" id="KW-1185">Reference proteome</keyword>